<dbReference type="AlphaFoldDB" id="A0A366IHZ0"/>
<organism evidence="2 3">
    <name type="scientific">Brevibacterium celere</name>
    <dbReference type="NCBI Taxonomy" id="225845"/>
    <lineage>
        <taxon>Bacteria</taxon>
        <taxon>Bacillati</taxon>
        <taxon>Actinomycetota</taxon>
        <taxon>Actinomycetes</taxon>
        <taxon>Micrococcales</taxon>
        <taxon>Brevibacteriaceae</taxon>
        <taxon>Brevibacterium</taxon>
    </lineage>
</organism>
<evidence type="ECO:0000313" key="2">
    <source>
        <dbReference type="EMBL" id="RBP71472.1"/>
    </source>
</evidence>
<feature type="compositionally biased region" description="Low complexity" evidence="1">
    <location>
        <begin position="98"/>
        <end position="111"/>
    </location>
</feature>
<dbReference type="InterPro" id="IPR026893">
    <property type="entry name" value="Tyr/Ser_Pase_IphP-type"/>
</dbReference>
<sequence length="124" mass="13408">MITIPHVPDLRDLGGHPAGDGRVVRTGQVFRSVDLSRLDEDGRSALAHLELKRVFDLRTRVERESRPDPVLSGVHEVVEDVLGDDSGAAAARLPEILSDPTSPRRSSPTDSGSARTSRRPSAPL</sequence>
<evidence type="ECO:0000256" key="1">
    <source>
        <dbReference type="SAM" id="MobiDB-lite"/>
    </source>
</evidence>
<dbReference type="RefSeq" id="WP_147233313.1">
    <property type="nucleotide sequence ID" value="NZ_QNSB01000005.1"/>
</dbReference>
<dbReference type="GO" id="GO:0004721">
    <property type="term" value="F:phosphoprotein phosphatase activity"/>
    <property type="evidence" value="ECO:0007669"/>
    <property type="project" value="InterPro"/>
</dbReference>
<dbReference type="Gene3D" id="3.90.190.10">
    <property type="entry name" value="Protein tyrosine phosphatase superfamily"/>
    <property type="match status" value="1"/>
</dbReference>
<dbReference type="SUPFAM" id="SSF52799">
    <property type="entry name" value="(Phosphotyrosine protein) phosphatases II"/>
    <property type="match status" value="1"/>
</dbReference>
<reference evidence="2 3" key="1">
    <citation type="submission" date="2018-06" db="EMBL/GenBank/DDBJ databases">
        <title>Freshwater and sediment microbial communities from various areas in North America, analyzing microbe dynamics in response to fracking.</title>
        <authorList>
            <person name="Lamendella R."/>
        </authorList>
    </citation>
    <scope>NUCLEOTIDE SEQUENCE [LARGE SCALE GENOMIC DNA]</scope>
    <source>
        <strain evidence="2 3">3b_TX</strain>
    </source>
</reference>
<keyword evidence="3" id="KW-1185">Reference proteome</keyword>
<dbReference type="Proteomes" id="UP000253509">
    <property type="component" value="Unassembled WGS sequence"/>
</dbReference>
<gene>
    <name evidence="2" type="ORF">DFO65_10571</name>
</gene>
<accession>A0A366IHZ0</accession>
<dbReference type="InterPro" id="IPR029021">
    <property type="entry name" value="Prot-tyrosine_phosphatase-like"/>
</dbReference>
<comment type="caution">
    <text evidence="2">The sequence shown here is derived from an EMBL/GenBank/DDBJ whole genome shotgun (WGS) entry which is preliminary data.</text>
</comment>
<protein>
    <submittedName>
        <fullName evidence="2">Tyrosine phosphatase family protein</fullName>
    </submittedName>
</protein>
<proteinExistence type="predicted"/>
<dbReference type="EMBL" id="QNSB01000005">
    <property type="protein sequence ID" value="RBP71472.1"/>
    <property type="molecule type" value="Genomic_DNA"/>
</dbReference>
<evidence type="ECO:0000313" key="3">
    <source>
        <dbReference type="Proteomes" id="UP000253509"/>
    </source>
</evidence>
<feature type="region of interest" description="Disordered" evidence="1">
    <location>
        <begin position="93"/>
        <end position="124"/>
    </location>
</feature>
<name>A0A366IHZ0_9MICO</name>
<dbReference type="Pfam" id="PF13350">
    <property type="entry name" value="Y_phosphatase3"/>
    <property type="match status" value="1"/>
</dbReference>